<keyword evidence="1" id="KW-0732">Signal</keyword>
<name>A0ABW5T6M1_9FLAO</name>
<protein>
    <recommendedName>
        <fullName evidence="4">Lipoprotein</fullName>
    </recommendedName>
</protein>
<feature type="signal peptide" evidence="1">
    <location>
        <begin position="1"/>
        <end position="20"/>
    </location>
</feature>
<organism evidence="2 3">
    <name type="scientific">Hyunsoonleella rubra</name>
    <dbReference type="NCBI Taxonomy" id="1737062"/>
    <lineage>
        <taxon>Bacteria</taxon>
        <taxon>Pseudomonadati</taxon>
        <taxon>Bacteroidota</taxon>
        <taxon>Flavobacteriia</taxon>
        <taxon>Flavobacteriales</taxon>
        <taxon>Flavobacteriaceae</taxon>
    </lineage>
</organism>
<dbReference type="EMBL" id="JBHULY010000005">
    <property type="protein sequence ID" value="MFD2724917.1"/>
    <property type="molecule type" value="Genomic_DNA"/>
</dbReference>
<sequence>MKIKITLFVALFGLALLSCNMEQVQLSTEQMALESKKNKDVKNVVVIEGNTTSDNDDFEHCETVNLIAGQNHVAGTVNIDVEGDNLVVTFLTNTDWTIDATHLHVTNCTDEEFPSTGSGNPKIGNFEYFSVHENGVTEVVYLIDLNSDEIDIFDEFCFAAHAEVRGPSSETAWAEGEDFGGKSWAMYVEAFLTDCDGGFVGG</sequence>
<keyword evidence="3" id="KW-1185">Reference proteome</keyword>
<comment type="caution">
    <text evidence="2">The sequence shown here is derived from an EMBL/GenBank/DDBJ whole genome shotgun (WGS) entry which is preliminary data.</text>
</comment>
<proteinExistence type="predicted"/>
<gene>
    <name evidence="2" type="ORF">ACFSR8_01720</name>
</gene>
<dbReference type="Proteomes" id="UP001597476">
    <property type="component" value="Unassembled WGS sequence"/>
</dbReference>
<evidence type="ECO:0000313" key="3">
    <source>
        <dbReference type="Proteomes" id="UP001597476"/>
    </source>
</evidence>
<feature type="chain" id="PRO_5047148616" description="Lipoprotein" evidence="1">
    <location>
        <begin position="21"/>
        <end position="202"/>
    </location>
</feature>
<reference evidence="3" key="1">
    <citation type="journal article" date="2019" name="Int. J. Syst. Evol. Microbiol.">
        <title>The Global Catalogue of Microorganisms (GCM) 10K type strain sequencing project: providing services to taxonomists for standard genome sequencing and annotation.</title>
        <authorList>
            <consortium name="The Broad Institute Genomics Platform"/>
            <consortium name="The Broad Institute Genome Sequencing Center for Infectious Disease"/>
            <person name="Wu L."/>
            <person name="Ma J."/>
        </authorList>
    </citation>
    <scope>NUCLEOTIDE SEQUENCE [LARGE SCALE GENOMIC DNA]</scope>
    <source>
        <strain evidence="3">KCTC 42398</strain>
    </source>
</reference>
<dbReference type="RefSeq" id="WP_380288421.1">
    <property type="nucleotide sequence ID" value="NZ_JBHULY010000005.1"/>
</dbReference>
<accession>A0ABW5T6M1</accession>
<evidence type="ECO:0000313" key="2">
    <source>
        <dbReference type="EMBL" id="MFD2724917.1"/>
    </source>
</evidence>
<evidence type="ECO:0008006" key="4">
    <source>
        <dbReference type="Google" id="ProtNLM"/>
    </source>
</evidence>
<dbReference type="PROSITE" id="PS51257">
    <property type="entry name" value="PROKAR_LIPOPROTEIN"/>
    <property type="match status" value="1"/>
</dbReference>
<evidence type="ECO:0000256" key="1">
    <source>
        <dbReference type="SAM" id="SignalP"/>
    </source>
</evidence>